<dbReference type="GeneID" id="301090551"/>
<sequence length="222" mass="25814">MKLVSIYEHMEKGASKVPVGQNCKIIFRHSIRGKIESGVGREVALTDEGIELCKSFGRNLQYDIGYVASSTCLRNIQTCENILLGKAQNRNIVKAPNEMEYPQTKDIFLSDKVFKELKFNNQEIIFKLKKEGLEGFNSIQESAKIMLDYMFSNGNLENTVDLYCTHDFQMAILYAYLFDFASTRRSIENNKWPMMLEGMILWGEKNHFWCSWRNEIREFVNT</sequence>
<reference evidence="1 2" key="1">
    <citation type="journal article" date="2013" name="PLoS ONE">
        <title>Genome-Wide Relatedness of Treponema pedis, from Gingiva and Necrotic Skin Lesions of Pigs, with the Human Oral Pathogen Treponema denticola.</title>
        <authorList>
            <person name="Svartstrom O."/>
            <person name="Mushtaq M."/>
            <person name="Pringle M."/>
            <person name="Segerman B."/>
        </authorList>
    </citation>
    <scope>NUCLEOTIDE SEQUENCE [LARGE SCALE GENOMIC DNA]</scope>
    <source>
        <strain evidence="1">T A4</strain>
    </source>
</reference>
<organism evidence="1 2">
    <name type="scientific">Treponema pedis str. T A4</name>
    <dbReference type="NCBI Taxonomy" id="1291379"/>
    <lineage>
        <taxon>Bacteria</taxon>
        <taxon>Pseudomonadati</taxon>
        <taxon>Spirochaetota</taxon>
        <taxon>Spirochaetia</taxon>
        <taxon>Spirochaetales</taxon>
        <taxon>Treponemataceae</taxon>
        <taxon>Treponema</taxon>
    </lineage>
</organism>
<dbReference type="OrthoDB" id="1428641at2"/>
<keyword evidence="2" id="KW-1185">Reference proteome</keyword>
<dbReference type="EMBL" id="CP004120">
    <property type="protein sequence ID" value="AGT44544.1"/>
    <property type="molecule type" value="Genomic_DNA"/>
</dbReference>
<proteinExistence type="predicted"/>
<protein>
    <recommendedName>
        <fullName evidence="3">Phosphoglycerate mutase</fullName>
    </recommendedName>
</protein>
<dbReference type="RefSeq" id="WP_002678603.1">
    <property type="nucleotide sequence ID" value="NC_022097.1"/>
</dbReference>
<evidence type="ECO:0008006" key="3">
    <source>
        <dbReference type="Google" id="ProtNLM"/>
    </source>
</evidence>
<dbReference type="HOGENOM" id="CLU_1259984_0_0_12"/>
<dbReference type="InterPro" id="IPR029033">
    <property type="entry name" value="His_PPase_superfam"/>
</dbReference>
<evidence type="ECO:0000313" key="2">
    <source>
        <dbReference type="Proteomes" id="UP000015620"/>
    </source>
</evidence>
<gene>
    <name evidence="1" type="ORF">TPE_2070</name>
</gene>
<dbReference type="AlphaFoldDB" id="S6A8W6"/>
<dbReference type="Proteomes" id="UP000015620">
    <property type="component" value="Chromosome"/>
</dbReference>
<dbReference type="PATRIC" id="fig|1291379.3.peg.2042"/>
<accession>S6A8W6</accession>
<dbReference type="KEGG" id="tped:TPE_2070"/>
<dbReference type="Gene3D" id="3.40.50.1240">
    <property type="entry name" value="Phosphoglycerate mutase-like"/>
    <property type="match status" value="1"/>
</dbReference>
<dbReference type="STRING" id="1291379.TPE_2070"/>
<name>S6A8W6_9SPIR</name>
<dbReference type="SUPFAM" id="SSF53254">
    <property type="entry name" value="Phosphoglycerate mutase-like"/>
    <property type="match status" value="1"/>
</dbReference>
<evidence type="ECO:0000313" key="1">
    <source>
        <dbReference type="EMBL" id="AGT44544.1"/>
    </source>
</evidence>